<dbReference type="InterPro" id="IPR027454">
    <property type="entry name" value="Histone_HNS_N"/>
</dbReference>
<dbReference type="EMBL" id="RDPI01000019">
    <property type="protein sequence ID" value="MBF4374435.1"/>
    <property type="molecule type" value="Genomic_DNA"/>
</dbReference>
<dbReference type="GO" id="GO:0046983">
    <property type="term" value="F:protein dimerization activity"/>
    <property type="evidence" value="ECO:0007669"/>
    <property type="project" value="InterPro"/>
</dbReference>
<accession>A0A7U6FS28</accession>
<evidence type="ECO:0000313" key="5">
    <source>
        <dbReference type="Proteomes" id="UP000256923"/>
    </source>
</evidence>
<dbReference type="Proteomes" id="UP000256923">
    <property type="component" value="Chromosome 1"/>
</dbReference>
<dbReference type="EMBL" id="SCLC01000334">
    <property type="protein sequence ID" value="MBF4436749.1"/>
    <property type="molecule type" value="Genomic_DNA"/>
</dbReference>
<keyword evidence="6" id="KW-1185">Reference proteome</keyword>
<dbReference type="RefSeq" id="WP_116285128.1">
    <property type="nucleotide sequence ID" value="NZ_CP034672.1"/>
</dbReference>
<evidence type="ECO:0000313" key="4">
    <source>
        <dbReference type="EMBL" id="MBF4436749.1"/>
    </source>
</evidence>
<dbReference type="EMBL" id="CP034672">
    <property type="protein sequence ID" value="AZS26296.1"/>
    <property type="molecule type" value="Genomic_DNA"/>
</dbReference>
<evidence type="ECO:0000313" key="3">
    <source>
        <dbReference type="EMBL" id="MBF4374435.1"/>
    </source>
</evidence>
<sequence>MKEIFALLENREGLKNFLRDRVSRDDAERMLNNFSEALDLWRVEEEFEAQQALKIDHYKQLLTEQGIDIDELVAYLRRG</sequence>
<gene>
    <name evidence="2" type="ORF">DYL72_15415</name>
    <name evidence="3" type="ORF">EAY46_15305</name>
    <name evidence="4" type="ORF">ERJ77_20075</name>
</gene>
<dbReference type="Gene3D" id="1.10.287.1050">
    <property type="entry name" value="H-NS histone-like proteins"/>
    <property type="match status" value="1"/>
</dbReference>
<dbReference type="InterPro" id="IPR054180">
    <property type="entry name" value="H-NS-like_N"/>
</dbReference>
<dbReference type="Proteomes" id="UP000726136">
    <property type="component" value="Unassembled WGS sequence"/>
</dbReference>
<evidence type="ECO:0000259" key="1">
    <source>
        <dbReference type="Pfam" id="PF22470"/>
    </source>
</evidence>
<dbReference type="AlphaFoldDB" id="A0A7U6FS28"/>
<protein>
    <recommendedName>
        <fullName evidence="1">DNA-binding protein H-NS-like N-terminal domain-containing protein</fullName>
    </recommendedName>
</protein>
<dbReference type="Pfam" id="PF22470">
    <property type="entry name" value="Histone_HNS_N"/>
    <property type="match status" value="1"/>
</dbReference>
<reference evidence="3 6" key="2">
    <citation type="journal article" date="2021" name="PeerJ">
        <title>Analysis of 44 Vibrio anguillarum genomes reveals high genetic diversity.</title>
        <authorList>
            <person name="Hansen M.J."/>
            <person name="Dalsgaard I."/>
        </authorList>
    </citation>
    <scope>NUCLEOTIDE SEQUENCE</scope>
    <source>
        <strain evidence="3 6">040915-1/1B</strain>
        <strain evidence="4">850617-1/1</strain>
    </source>
</reference>
<dbReference type="Proteomes" id="UP000786185">
    <property type="component" value="Unassembled WGS sequence"/>
</dbReference>
<feature type="domain" description="DNA-binding protein H-NS-like N-terminal" evidence="1">
    <location>
        <begin position="1"/>
        <end position="74"/>
    </location>
</feature>
<proteinExistence type="predicted"/>
<reference evidence="2 5" key="1">
    <citation type="submission" date="2018-12" db="EMBL/GenBank/DDBJ databases">
        <title>Characterization and Draft Genome of Vibrio anguillarum J360 Marine Pathogen Isolated from an Outbreak in Lumpfish (Cyclopterus lumpus).</title>
        <authorList>
            <person name="Vasquez J.I."/>
            <person name="Cao T."/>
            <person name="Chakraborty S."/>
            <person name="Gnanagobal H."/>
            <person name="Wescot J."/>
            <person name="Boyce D."/>
            <person name="Santander J."/>
        </authorList>
    </citation>
    <scope>NUCLEOTIDE SEQUENCE [LARGE SCALE GENOMIC DNA]</scope>
    <source>
        <strain evidence="2 5">J360</strain>
    </source>
</reference>
<evidence type="ECO:0000313" key="2">
    <source>
        <dbReference type="EMBL" id="AZS26296.1"/>
    </source>
</evidence>
<evidence type="ECO:0000313" key="6">
    <source>
        <dbReference type="Proteomes" id="UP000726136"/>
    </source>
</evidence>
<name>A0A7U6FS28_VIBAN</name>
<organism evidence="2 5">
    <name type="scientific">Vibrio anguillarum</name>
    <name type="common">Listonella anguillarum</name>
    <dbReference type="NCBI Taxonomy" id="55601"/>
    <lineage>
        <taxon>Bacteria</taxon>
        <taxon>Pseudomonadati</taxon>
        <taxon>Pseudomonadota</taxon>
        <taxon>Gammaproteobacteria</taxon>
        <taxon>Vibrionales</taxon>
        <taxon>Vibrionaceae</taxon>
        <taxon>Vibrio</taxon>
    </lineage>
</organism>